<dbReference type="PANTHER" id="PTHR21342:SF0">
    <property type="entry name" value="BIFUNCTIONAL NMN ADENYLYLTRANSFERASE_NUDIX HYDROLASE"/>
    <property type="match status" value="1"/>
</dbReference>
<dbReference type="InterPro" id="IPR004821">
    <property type="entry name" value="Cyt_trans-like"/>
</dbReference>
<dbReference type="eggNOG" id="arCOG00972">
    <property type="taxonomic scope" value="Archaea"/>
</dbReference>
<dbReference type="InParanoid" id="D7DUJ3"/>
<dbReference type="Gene3D" id="3.40.50.620">
    <property type="entry name" value="HUPs"/>
    <property type="match status" value="1"/>
</dbReference>
<dbReference type="HOGENOM" id="CLU_108783_0_0_2"/>
<accession>D7DUJ3</accession>
<organism evidence="8 9">
    <name type="scientific">Methanococcus voltae (strain ATCC BAA-1334 / A3)</name>
    <dbReference type="NCBI Taxonomy" id="456320"/>
    <lineage>
        <taxon>Archaea</taxon>
        <taxon>Methanobacteriati</taxon>
        <taxon>Methanobacteriota</taxon>
        <taxon>Methanomada group</taxon>
        <taxon>Methanococci</taxon>
        <taxon>Methanococcales</taxon>
        <taxon>Methanococcaceae</taxon>
        <taxon>Methanococcus</taxon>
    </lineage>
</organism>
<dbReference type="GO" id="GO:0000309">
    <property type="term" value="F:nicotinamide-nucleotide adenylyltransferase activity"/>
    <property type="evidence" value="ECO:0007669"/>
    <property type="project" value="UniProtKB-UniRule"/>
</dbReference>
<dbReference type="AlphaFoldDB" id="D7DUJ3"/>
<dbReference type="NCBIfam" id="NF002243">
    <property type="entry name" value="PRK01153.1"/>
    <property type="match status" value="1"/>
</dbReference>
<evidence type="ECO:0000256" key="4">
    <source>
        <dbReference type="ARBA" id="ARBA00022695"/>
    </source>
</evidence>
<dbReference type="OrthoDB" id="264480at2157"/>
<proteinExistence type="inferred from homology"/>
<comment type="catalytic activity">
    <reaction evidence="5">
        <text>beta-nicotinamide D-ribonucleotide + ATP + H(+) = diphosphate + NAD(+)</text>
        <dbReference type="Rhea" id="RHEA:21360"/>
        <dbReference type="ChEBI" id="CHEBI:14649"/>
        <dbReference type="ChEBI" id="CHEBI:15378"/>
        <dbReference type="ChEBI" id="CHEBI:30616"/>
        <dbReference type="ChEBI" id="CHEBI:33019"/>
        <dbReference type="ChEBI" id="CHEBI:57540"/>
        <dbReference type="EC" id="2.7.7.1"/>
    </reaction>
</comment>
<dbReference type="Pfam" id="PF01467">
    <property type="entry name" value="CTP_transf_like"/>
    <property type="match status" value="1"/>
</dbReference>
<comment type="similarity">
    <text evidence="1 5">Belongs to the archaeal NMN adenylyltransferase family.</text>
</comment>
<evidence type="ECO:0000256" key="3">
    <source>
        <dbReference type="ARBA" id="ARBA00022679"/>
    </source>
</evidence>
<dbReference type="UniPathway" id="UPA00253">
    <property type="reaction ID" value="UER00600"/>
</dbReference>
<comment type="pathway">
    <text evidence="5">Cofactor biosynthesis; NAD(+) biosynthesis; NAD(+) from nicotinamide D-ribonucleotide: step 1/1.</text>
</comment>
<dbReference type="EMBL" id="CP002057">
    <property type="protein sequence ID" value="ADI36803.1"/>
    <property type="molecule type" value="Genomic_DNA"/>
</dbReference>
<evidence type="ECO:0000313" key="9">
    <source>
        <dbReference type="Proteomes" id="UP000007722"/>
    </source>
</evidence>
<sequence length="172" mass="19959">MKHTTRALIIGRWQPFHNGHYEIIKKISQEVDELIIGIGSSQRSHSLKDPFTAGERMMMISKSLENLNIRYYTIPISDIDFNAIWVSCVEALTPPFNQVYTGNSLVRELFTEKGYVVKKPELYNRAEYSGTKIREKMLNNENWEHLVPKSVVDVINEIDGVGRIKRLNEKDY</sequence>
<keyword evidence="4 5" id="KW-0548">Nucleotidyltransferase</keyword>
<dbReference type="GO" id="GO:0005524">
    <property type="term" value="F:ATP binding"/>
    <property type="evidence" value="ECO:0007669"/>
    <property type="project" value="UniProtKB-KW"/>
</dbReference>
<dbReference type="Proteomes" id="UP000007722">
    <property type="component" value="Chromosome"/>
</dbReference>
<dbReference type="SUPFAM" id="SSF52374">
    <property type="entry name" value="Nucleotidylyl transferase"/>
    <property type="match status" value="1"/>
</dbReference>
<dbReference type="GO" id="GO:0005737">
    <property type="term" value="C:cytoplasm"/>
    <property type="evidence" value="ECO:0007669"/>
    <property type="project" value="UniProtKB-SubCell"/>
</dbReference>
<dbReference type="CDD" id="cd02166">
    <property type="entry name" value="NMNAT_Archaea"/>
    <property type="match status" value="1"/>
</dbReference>
<dbReference type="PANTHER" id="PTHR21342">
    <property type="entry name" value="PHOSPHOPANTETHEINE ADENYLYLTRANSFERASE"/>
    <property type="match status" value="1"/>
</dbReference>
<evidence type="ECO:0000256" key="5">
    <source>
        <dbReference type="HAMAP-Rule" id="MF_00243"/>
    </source>
</evidence>
<evidence type="ECO:0000259" key="7">
    <source>
        <dbReference type="Pfam" id="PF01467"/>
    </source>
</evidence>
<evidence type="ECO:0000256" key="2">
    <source>
        <dbReference type="ARBA" id="ARBA00022490"/>
    </source>
</evidence>
<feature type="domain" description="Cytidyltransferase-like" evidence="7">
    <location>
        <begin position="9"/>
        <end position="136"/>
    </location>
</feature>
<evidence type="ECO:0000256" key="1">
    <source>
        <dbReference type="ARBA" id="ARBA00010124"/>
    </source>
</evidence>
<keyword evidence="5" id="KW-0520">NAD</keyword>
<protein>
    <recommendedName>
        <fullName evidence="5 6">Nicotinamide-nucleotide adenylyltransferase</fullName>
        <ecNumber evidence="5 6">2.7.7.1</ecNumber>
    </recommendedName>
    <alternativeName>
        <fullName evidence="5">NAD(+) diphosphorylase</fullName>
    </alternativeName>
    <alternativeName>
        <fullName evidence="5">NAD(+) pyrophosphorylase</fullName>
    </alternativeName>
    <alternativeName>
        <fullName evidence="5">NMN adenylyltransferase</fullName>
    </alternativeName>
</protein>
<evidence type="ECO:0000313" key="8">
    <source>
        <dbReference type="EMBL" id="ADI36803.1"/>
    </source>
</evidence>
<gene>
    <name evidence="8" type="ordered locus">Mvol_1146</name>
</gene>
<keyword evidence="2 5" id="KW-0963">Cytoplasm</keyword>
<dbReference type="InterPro" id="IPR006418">
    <property type="entry name" value="NMN_Atrans_arc"/>
</dbReference>
<keyword evidence="5" id="KW-0662">Pyridine nucleotide biosynthesis</keyword>
<dbReference type="NCBIfam" id="TIGR01527">
    <property type="entry name" value="arch_NMN_Atrans"/>
    <property type="match status" value="1"/>
</dbReference>
<dbReference type="EC" id="2.7.7.1" evidence="5 6"/>
<dbReference type="KEGG" id="mvo:Mvol_1146"/>
<evidence type="ECO:0000256" key="6">
    <source>
        <dbReference type="NCBIfam" id="TIGR01527"/>
    </source>
</evidence>
<dbReference type="NCBIfam" id="TIGR00125">
    <property type="entry name" value="cyt_tran_rel"/>
    <property type="match status" value="1"/>
</dbReference>
<dbReference type="InterPro" id="IPR014729">
    <property type="entry name" value="Rossmann-like_a/b/a_fold"/>
</dbReference>
<dbReference type="STRING" id="456320.Mvol_1146"/>
<dbReference type="GO" id="GO:0009435">
    <property type="term" value="P:NAD+ biosynthetic process"/>
    <property type="evidence" value="ECO:0007669"/>
    <property type="project" value="UniProtKB-UniRule"/>
</dbReference>
<name>D7DUJ3_METV3</name>
<dbReference type="FunCoup" id="D7DUJ3">
    <property type="interactions" value="11"/>
</dbReference>
<keyword evidence="9" id="KW-1185">Reference proteome</keyword>
<keyword evidence="3 5" id="KW-0808">Transferase</keyword>
<dbReference type="HAMAP" id="MF_00243">
    <property type="entry name" value="NMN_adenylyltr"/>
    <property type="match status" value="1"/>
</dbReference>
<comment type="subcellular location">
    <subcellularLocation>
        <location evidence="5">Cytoplasm</location>
    </subcellularLocation>
</comment>
<keyword evidence="5" id="KW-0547">Nucleotide-binding</keyword>
<reference evidence="8 9" key="1">
    <citation type="submission" date="2010-05" db="EMBL/GenBank/DDBJ databases">
        <title>Complete sequence of Methanococcus voltae A3.</title>
        <authorList>
            <consortium name="US DOE Joint Genome Institute"/>
            <person name="Lucas S."/>
            <person name="Copeland A."/>
            <person name="Lapidus A."/>
            <person name="Cheng J.-F."/>
            <person name="Bruce D."/>
            <person name="Goodwin L."/>
            <person name="Pitluck S."/>
            <person name="Lowry S."/>
            <person name="Clum A."/>
            <person name="Land M."/>
            <person name="Hauser L."/>
            <person name="Kyrpides N."/>
            <person name="Mikhailova N."/>
            <person name="Whitman W.B."/>
            <person name="Woyke T."/>
        </authorList>
    </citation>
    <scope>NUCLEOTIDE SEQUENCE [LARGE SCALE GENOMIC DNA]</scope>
    <source>
        <strain evidence="9">ATCC BAA-1334 / A3</strain>
    </source>
</reference>
<keyword evidence="5" id="KW-0067">ATP-binding</keyword>